<proteinExistence type="predicted"/>
<feature type="transmembrane region" description="Helical" evidence="1">
    <location>
        <begin position="6"/>
        <end position="23"/>
    </location>
</feature>
<reference evidence="2 3" key="1">
    <citation type="submission" date="2018-10" db="EMBL/GenBank/DDBJ databases">
        <title>Lactobacillus sp. R7 and Lactobacillus sp. R19 isolated from fermented mustard green product of Taiwan.</title>
        <authorList>
            <person name="Lin S.-T."/>
        </authorList>
    </citation>
    <scope>NUCLEOTIDE SEQUENCE [LARGE SCALE GENOMIC DNA]</scope>
    <source>
        <strain evidence="2 3">BCRC 81127</strain>
    </source>
</reference>
<dbReference type="AlphaFoldDB" id="A0A4Z0JNY2"/>
<dbReference type="RefSeq" id="WP_135371706.1">
    <property type="nucleotide sequence ID" value="NZ_RKLY01000007.1"/>
</dbReference>
<comment type="caution">
    <text evidence="2">The sequence shown here is derived from an EMBL/GenBank/DDBJ whole genome shotgun (WGS) entry which is preliminary data.</text>
</comment>
<name>A0A4Z0JNY2_9LACO</name>
<dbReference type="EMBL" id="RKLY01000007">
    <property type="protein sequence ID" value="TGD24099.1"/>
    <property type="molecule type" value="Genomic_DNA"/>
</dbReference>
<accession>A0A4Z0JNY2</accession>
<keyword evidence="1" id="KW-0812">Transmembrane</keyword>
<keyword evidence="1" id="KW-1133">Transmembrane helix</keyword>
<dbReference type="Proteomes" id="UP000298021">
    <property type="component" value="Unassembled WGS sequence"/>
</dbReference>
<evidence type="ECO:0000313" key="2">
    <source>
        <dbReference type="EMBL" id="TGD24099.1"/>
    </source>
</evidence>
<keyword evidence="1" id="KW-0472">Membrane</keyword>
<protein>
    <submittedName>
        <fullName evidence="2">Uncharacterized protein</fullName>
    </submittedName>
</protein>
<evidence type="ECO:0000256" key="1">
    <source>
        <dbReference type="SAM" id="Phobius"/>
    </source>
</evidence>
<dbReference type="OrthoDB" id="2301851at2"/>
<gene>
    <name evidence="2" type="ORF">EGT49_03935</name>
</gene>
<evidence type="ECO:0000313" key="3">
    <source>
        <dbReference type="Proteomes" id="UP000298021"/>
    </source>
</evidence>
<organism evidence="2 3">
    <name type="scientific">Companilactobacillus suantsaicola</name>
    <dbReference type="NCBI Taxonomy" id="2487723"/>
    <lineage>
        <taxon>Bacteria</taxon>
        <taxon>Bacillati</taxon>
        <taxon>Bacillota</taxon>
        <taxon>Bacilli</taxon>
        <taxon>Lactobacillales</taxon>
        <taxon>Lactobacillaceae</taxon>
        <taxon>Companilactobacillus</taxon>
    </lineage>
</organism>
<sequence length="68" mass="7337">MTSIELAGAYLLFLASGYILGFVSGRAGGFLNLFDIDNSTIKKVRNLNSKADGFLFGSKTKKDSLSEK</sequence>
<keyword evidence="3" id="KW-1185">Reference proteome</keyword>